<dbReference type="SUPFAM" id="SSF56112">
    <property type="entry name" value="Protein kinase-like (PK-like)"/>
    <property type="match status" value="1"/>
</dbReference>
<dbReference type="PROSITE" id="PS50011">
    <property type="entry name" value="PROTEIN_KINASE_DOM"/>
    <property type="match status" value="1"/>
</dbReference>
<dbReference type="PROSITE" id="PS50088">
    <property type="entry name" value="ANK_REPEAT"/>
    <property type="match status" value="5"/>
</dbReference>
<dbReference type="AlphaFoldDB" id="A0A1V9Y979"/>
<dbReference type="GO" id="GO:0004672">
    <property type="term" value="F:protein kinase activity"/>
    <property type="evidence" value="ECO:0007669"/>
    <property type="project" value="InterPro"/>
</dbReference>
<proteinExistence type="predicted"/>
<accession>A0A1V9Y979</accession>
<dbReference type="InterPro" id="IPR036770">
    <property type="entry name" value="Ankyrin_rpt-contain_sf"/>
</dbReference>
<dbReference type="STRING" id="1202772.A0A1V9Y979"/>
<evidence type="ECO:0000256" key="4">
    <source>
        <dbReference type="PROSITE-ProRule" id="PRU10141"/>
    </source>
</evidence>
<dbReference type="GO" id="GO:0005524">
    <property type="term" value="F:ATP binding"/>
    <property type="evidence" value="ECO:0007669"/>
    <property type="project" value="UniProtKB-UniRule"/>
</dbReference>
<feature type="repeat" description="ANK" evidence="3">
    <location>
        <begin position="162"/>
        <end position="194"/>
    </location>
</feature>
<comment type="caution">
    <text evidence="6">The sequence shown here is derived from an EMBL/GenBank/DDBJ whole genome shotgun (WGS) entry which is preliminary data.</text>
</comment>
<name>A0A1V9Y979_ACHHY</name>
<dbReference type="PANTHER" id="PTHR23206">
    <property type="entry name" value="MASK PROTEIN"/>
    <property type="match status" value="1"/>
</dbReference>
<evidence type="ECO:0000259" key="5">
    <source>
        <dbReference type="PROSITE" id="PS50011"/>
    </source>
</evidence>
<keyword evidence="4" id="KW-0067">ATP-binding</keyword>
<feature type="repeat" description="ANK" evidence="3">
    <location>
        <begin position="29"/>
        <end position="61"/>
    </location>
</feature>
<keyword evidence="4" id="KW-0547">Nucleotide-binding</keyword>
<dbReference type="InterPro" id="IPR051631">
    <property type="entry name" value="Ankyrin-KH/SAM_domain"/>
</dbReference>
<gene>
    <name evidence="6" type="ORF">ACHHYP_16270</name>
</gene>
<dbReference type="GO" id="GO:0045087">
    <property type="term" value="P:innate immune response"/>
    <property type="evidence" value="ECO:0007669"/>
    <property type="project" value="TreeGrafter"/>
</dbReference>
<reference evidence="6 7" key="1">
    <citation type="journal article" date="2014" name="Genome Biol. Evol.">
        <title>The secreted proteins of Achlya hypogyna and Thraustotheca clavata identify the ancestral oomycete secretome and reveal gene acquisitions by horizontal gene transfer.</title>
        <authorList>
            <person name="Misner I."/>
            <person name="Blouin N."/>
            <person name="Leonard G."/>
            <person name="Richards T.A."/>
            <person name="Lane C.E."/>
        </authorList>
    </citation>
    <scope>NUCLEOTIDE SEQUENCE [LARGE SCALE GENOMIC DNA]</scope>
    <source>
        <strain evidence="6 7">ATCC 48635</strain>
    </source>
</reference>
<dbReference type="InterPro" id="IPR011009">
    <property type="entry name" value="Kinase-like_dom_sf"/>
</dbReference>
<keyword evidence="2 3" id="KW-0040">ANK repeat</keyword>
<dbReference type="InterPro" id="IPR002110">
    <property type="entry name" value="Ankyrin_rpt"/>
</dbReference>
<dbReference type="InterPro" id="IPR001245">
    <property type="entry name" value="Ser-Thr/Tyr_kinase_cat_dom"/>
</dbReference>
<protein>
    <submittedName>
        <fullName evidence="6">Ankyrin repeat domain-containing protein 50-like</fullName>
    </submittedName>
</protein>
<dbReference type="PROSITE" id="PS00107">
    <property type="entry name" value="PROTEIN_KINASE_ATP"/>
    <property type="match status" value="1"/>
</dbReference>
<dbReference type="Pfam" id="PF07714">
    <property type="entry name" value="PK_Tyr_Ser-Thr"/>
    <property type="match status" value="1"/>
</dbReference>
<dbReference type="Gene3D" id="1.10.510.10">
    <property type="entry name" value="Transferase(Phosphotransferase) domain 1"/>
    <property type="match status" value="1"/>
</dbReference>
<feature type="repeat" description="ANK" evidence="3">
    <location>
        <begin position="129"/>
        <end position="161"/>
    </location>
</feature>
<dbReference type="PRINTS" id="PR01415">
    <property type="entry name" value="ANKYRIN"/>
</dbReference>
<dbReference type="GO" id="GO:0005737">
    <property type="term" value="C:cytoplasm"/>
    <property type="evidence" value="ECO:0007669"/>
    <property type="project" value="TreeGrafter"/>
</dbReference>
<keyword evidence="1" id="KW-0677">Repeat</keyword>
<evidence type="ECO:0000256" key="1">
    <source>
        <dbReference type="ARBA" id="ARBA00022737"/>
    </source>
</evidence>
<evidence type="ECO:0000256" key="2">
    <source>
        <dbReference type="ARBA" id="ARBA00023043"/>
    </source>
</evidence>
<dbReference type="InterPro" id="IPR017441">
    <property type="entry name" value="Protein_kinase_ATP_BS"/>
</dbReference>
<dbReference type="SMART" id="SM00248">
    <property type="entry name" value="ANK"/>
    <property type="match status" value="5"/>
</dbReference>
<feature type="binding site" evidence="4">
    <location>
        <position position="271"/>
    </location>
    <ligand>
        <name>ATP</name>
        <dbReference type="ChEBI" id="CHEBI:30616"/>
    </ligand>
</feature>
<feature type="repeat" description="ANK" evidence="3">
    <location>
        <begin position="95"/>
        <end position="127"/>
    </location>
</feature>
<sequence>MNSAASNGHPAVVVSLIAASADLNLANADGWTPLYSAASMGHLTIVKALIAAGADFNQTSKEGSTPIDSAASEGHLAVVEALIAAGANLNQACMYRWTPINSAADNGRLAVVEALIAAGADINLANVKEGWTPLNLAANNRHLGVVEALIAAGADLNLANENGWTPIKSAVKSGHLAVVEALIAAGVDLNQACKEEWTIMNPAADEVRLTPLILAIKKGHGLIAQTIYTELRQRLQVGADEIVVDYEHPLGSGSFGAVYKGVFNNQPVAVKTVLNEHGAAALRREIEAMQMCISPYVVQLLAVSGQHTPRPKLALEFMDGGDLRVYLDKKRDGLPVDVEYSTLEVVWVVANALADMHHYNVIHRDLNSSNVLLSSTNYIKVADLGLAQVHADKLKAGAATAYWTAPEVLALEGNYNKAVDIYSFGVILTELCTLKVPYADLSLSPLAILNVVRDGSLRPDVGDVSPPWLRQLATECMAHDPRLRPTALDVVERLSHLRHLEALLNATCSHCAASFSISATMCSNCNSTPSAASNLRVLLYRITEATHSGIVVQTTLPCQVCDEACPFTATECVECHNELPNDAEKLQLLINIVDRAMVAAVAA</sequence>
<dbReference type="EMBL" id="JNBR01002505">
    <property type="protein sequence ID" value="OQR82291.1"/>
    <property type="molecule type" value="Genomic_DNA"/>
</dbReference>
<dbReference type="PANTHER" id="PTHR23206:SF7">
    <property type="entry name" value="PROTEIN KINASE DOMAIN-CONTAINING PROTEIN"/>
    <property type="match status" value="1"/>
</dbReference>
<dbReference type="Gene3D" id="1.25.40.20">
    <property type="entry name" value="Ankyrin repeat-containing domain"/>
    <property type="match status" value="2"/>
</dbReference>
<dbReference type="OrthoDB" id="77576at2759"/>
<dbReference type="PROSITE" id="PS50297">
    <property type="entry name" value="ANK_REP_REGION"/>
    <property type="match status" value="5"/>
</dbReference>
<dbReference type="Pfam" id="PF12796">
    <property type="entry name" value="Ank_2"/>
    <property type="match status" value="2"/>
</dbReference>
<dbReference type="Proteomes" id="UP000243579">
    <property type="component" value="Unassembled WGS sequence"/>
</dbReference>
<dbReference type="SUPFAM" id="SSF48403">
    <property type="entry name" value="Ankyrin repeat"/>
    <property type="match status" value="1"/>
</dbReference>
<keyword evidence="7" id="KW-1185">Reference proteome</keyword>
<feature type="repeat" description="ANK" evidence="3">
    <location>
        <begin position="62"/>
        <end position="94"/>
    </location>
</feature>
<organism evidence="6 7">
    <name type="scientific">Achlya hypogyna</name>
    <name type="common">Oomycete</name>
    <name type="synonym">Protoachlya hypogyna</name>
    <dbReference type="NCBI Taxonomy" id="1202772"/>
    <lineage>
        <taxon>Eukaryota</taxon>
        <taxon>Sar</taxon>
        <taxon>Stramenopiles</taxon>
        <taxon>Oomycota</taxon>
        <taxon>Saprolegniomycetes</taxon>
        <taxon>Saprolegniales</taxon>
        <taxon>Achlyaceae</taxon>
        <taxon>Achlya</taxon>
    </lineage>
</organism>
<evidence type="ECO:0000313" key="6">
    <source>
        <dbReference type="EMBL" id="OQR82291.1"/>
    </source>
</evidence>
<evidence type="ECO:0000256" key="3">
    <source>
        <dbReference type="PROSITE-ProRule" id="PRU00023"/>
    </source>
</evidence>
<feature type="domain" description="Protein kinase" evidence="5">
    <location>
        <begin position="244"/>
        <end position="499"/>
    </location>
</feature>
<dbReference type="PIRSF" id="PIRSF000654">
    <property type="entry name" value="Integrin-linked_kinase"/>
    <property type="match status" value="1"/>
</dbReference>
<dbReference type="InterPro" id="IPR000719">
    <property type="entry name" value="Prot_kinase_dom"/>
</dbReference>
<evidence type="ECO:0000313" key="7">
    <source>
        <dbReference type="Proteomes" id="UP000243579"/>
    </source>
</evidence>